<keyword evidence="4" id="KW-0804">Transcription</keyword>
<dbReference type="GO" id="GO:0008270">
    <property type="term" value="F:zinc ion binding"/>
    <property type="evidence" value="ECO:0007669"/>
    <property type="project" value="InterPro"/>
</dbReference>
<dbReference type="PRINTS" id="PR00755">
    <property type="entry name" value="AFLATOXINBRP"/>
</dbReference>
<dbReference type="Proteomes" id="UP001217417">
    <property type="component" value="Unassembled WGS sequence"/>
</dbReference>
<evidence type="ECO:0000313" key="7">
    <source>
        <dbReference type="EMBL" id="KAJ8104369.1"/>
    </source>
</evidence>
<dbReference type="PANTHER" id="PTHR47660">
    <property type="entry name" value="TRANSCRIPTION FACTOR WITH C2H2 AND ZN(2)-CYS(6) DNA BINDING DOMAIN (EUROFUNG)-RELATED-RELATED"/>
    <property type="match status" value="1"/>
</dbReference>
<evidence type="ECO:0000256" key="5">
    <source>
        <dbReference type="ARBA" id="ARBA00023242"/>
    </source>
</evidence>
<dbReference type="AlphaFoldDB" id="A0AAD7QZN9"/>
<dbReference type="PROSITE" id="PS50048">
    <property type="entry name" value="ZN2_CY6_FUNGAL_2"/>
    <property type="match status" value="1"/>
</dbReference>
<keyword evidence="8" id="KW-1185">Reference proteome</keyword>
<evidence type="ECO:0000256" key="4">
    <source>
        <dbReference type="ARBA" id="ARBA00023163"/>
    </source>
</evidence>
<dbReference type="Pfam" id="PF00172">
    <property type="entry name" value="Zn_clus"/>
    <property type="match status" value="1"/>
</dbReference>
<gene>
    <name evidence="7" type="ORF">POJ06DRAFT_244333</name>
</gene>
<dbReference type="InterPro" id="IPR001138">
    <property type="entry name" value="Zn2Cys6_DnaBD"/>
</dbReference>
<keyword evidence="2" id="KW-0862">Zinc</keyword>
<proteinExistence type="predicted"/>
<reference evidence="7" key="1">
    <citation type="submission" date="2023-03" db="EMBL/GenBank/DDBJ databases">
        <title>Near-Complete genome sequence of Lipomyces tetrasporous NRRL Y-64009, an oleaginous yeast capable of growing on lignocellulosic hydrolysates.</title>
        <authorList>
            <consortium name="Lawrence Berkeley National Laboratory"/>
            <person name="Jagtap S.S."/>
            <person name="Liu J.-J."/>
            <person name="Walukiewicz H.E."/>
            <person name="Pangilinan J."/>
            <person name="Lipzen A."/>
            <person name="Ahrendt S."/>
            <person name="Koriabine M."/>
            <person name="Cobaugh K."/>
            <person name="Salamov A."/>
            <person name="Yoshinaga Y."/>
            <person name="Ng V."/>
            <person name="Daum C."/>
            <person name="Grigoriev I.V."/>
            <person name="Slininger P.J."/>
            <person name="Dien B.S."/>
            <person name="Jin Y.-S."/>
            <person name="Rao C.V."/>
        </authorList>
    </citation>
    <scope>NUCLEOTIDE SEQUENCE</scope>
    <source>
        <strain evidence="7">NRRL Y-64009</strain>
    </source>
</reference>
<keyword evidence="3" id="KW-0805">Transcription regulation</keyword>
<accession>A0AAD7QZN9</accession>
<keyword evidence="5" id="KW-0539">Nucleus</keyword>
<evidence type="ECO:0000259" key="6">
    <source>
        <dbReference type="PROSITE" id="PS50048"/>
    </source>
</evidence>
<dbReference type="InterPro" id="IPR036864">
    <property type="entry name" value="Zn2-C6_fun-type_DNA-bd_sf"/>
</dbReference>
<keyword evidence="1" id="KW-0479">Metal-binding</keyword>
<name>A0AAD7QZN9_9ASCO</name>
<dbReference type="EMBL" id="JARPMG010000001">
    <property type="protein sequence ID" value="KAJ8104369.1"/>
    <property type="molecule type" value="Genomic_DNA"/>
</dbReference>
<dbReference type="Gene3D" id="4.10.240.10">
    <property type="entry name" value="Zn(2)-C6 fungal-type DNA-binding domain"/>
    <property type="match status" value="1"/>
</dbReference>
<dbReference type="CDD" id="cd00067">
    <property type="entry name" value="GAL4"/>
    <property type="match status" value="1"/>
</dbReference>
<sequence>MARVLKTKACDACAMAKRRCGKQTPYCLRCMRRGIECTYPPTKPTCFVLCGGDDTFPVGGDDTFPVEYDILPYITPQLSACSPDLQIRGADDARLSLGLDLPGLSSDLIDNRLVSSWFTSLETWKINHFPQAEQNSFCIIDLKRHIITMHRWFAQWVEKGSNPFIHSRLYRTRFPRCVQDAYTALSCYLHKTASNEHSIFQIIEDRAKQLLVEHGIHSAGSSLENISTSSVTLDSLEHIARVQALLVYQVLGLYDGDIRLRHLAESNIPVLNSWMQQMVEHASQAVCLGGSVISSAHEQTPVGFSLSDIAHCENLLWYSWILSESIRRTWVVASGIQAIYLMIQGRAAPCQGGMMFTTRQGVWEAQSALAWEKLCSEKNVGLIQMAEADKLFTEVAPEDVNDFAKLILEATFGVERMERWGV</sequence>
<organism evidence="7 8">
    <name type="scientific">Lipomyces tetrasporus</name>
    <dbReference type="NCBI Taxonomy" id="54092"/>
    <lineage>
        <taxon>Eukaryota</taxon>
        <taxon>Fungi</taxon>
        <taxon>Dikarya</taxon>
        <taxon>Ascomycota</taxon>
        <taxon>Saccharomycotina</taxon>
        <taxon>Lipomycetes</taxon>
        <taxon>Lipomycetales</taxon>
        <taxon>Lipomycetaceae</taxon>
        <taxon>Lipomyces</taxon>
    </lineage>
</organism>
<protein>
    <recommendedName>
        <fullName evidence="6">Zn(2)-C6 fungal-type domain-containing protein</fullName>
    </recommendedName>
</protein>
<dbReference type="GO" id="GO:0000981">
    <property type="term" value="F:DNA-binding transcription factor activity, RNA polymerase II-specific"/>
    <property type="evidence" value="ECO:0007669"/>
    <property type="project" value="InterPro"/>
</dbReference>
<evidence type="ECO:0000256" key="1">
    <source>
        <dbReference type="ARBA" id="ARBA00022723"/>
    </source>
</evidence>
<evidence type="ECO:0000313" key="8">
    <source>
        <dbReference type="Proteomes" id="UP001217417"/>
    </source>
</evidence>
<dbReference type="RefSeq" id="XP_056047819.1">
    <property type="nucleotide sequence ID" value="XM_056186489.1"/>
</dbReference>
<feature type="domain" description="Zn(2)-C6 fungal-type" evidence="6">
    <location>
        <begin position="9"/>
        <end position="39"/>
    </location>
</feature>
<dbReference type="SMART" id="SM00066">
    <property type="entry name" value="GAL4"/>
    <property type="match status" value="1"/>
</dbReference>
<dbReference type="PROSITE" id="PS00463">
    <property type="entry name" value="ZN2_CY6_FUNGAL_1"/>
    <property type="match status" value="1"/>
</dbReference>
<dbReference type="SUPFAM" id="SSF57701">
    <property type="entry name" value="Zn2/Cys6 DNA-binding domain"/>
    <property type="match status" value="1"/>
</dbReference>
<evidence type="ECO:0000256" key="3">
    <source>
        <dbReference type="ARBA" id="ARBA00023015"/>
    </source>
</evidence>
<comment type="caution">
    <text evidence="7">The sequence shown here is derived from an EMBL/GenBank/DDBJ whole genome shotgun (WGS) entry which is preliminary data.</text>
</comment>
<evidence type="ECO:0000256" key="2">
    <source>
        <dbReference type="ARBA" id="ARBA00022833"/>
    </source>
</evidence>
<dbReference type="GeneID" id="80881655"/>